<feature type="chain" id="PRO_5042982941" description="Secreted protein" evidence="1">
    <location>
        <begin position="31"/>
        <end position="207"/>
    </location>
</feature>
<gene>
    <name evidence="2" type="ORF">V5799_006811</name>
</gene>
<keyword evidence="3" id="KW-1185">Reference proteome</keyword>
<accession>A0AAQ4DVB7</accession>
<comment type="caution">
    <text evidence="2">The sequence shown here is derived from an EMBL/GenBank/DDBJ whole genome shotgun (WGS) entry which is preliminary data.</text>
</comment>
<organism evidence="2 3">
    <name type="scientific">Amblyomma americanum</name>
    <name type="common">Lone star tick</name>
    <dbReference type="NCBI Taxonomy" id="6943"/>
    <lineage>
        <taxon>Eukaryota</taxon>
        <taxon>Metazoa</taxon>
        <taxon>Ecdysozoa</taxon>
        <taxon>Arthropoda</taxon>
        <taxon>Chelicerata</taxon>
        <taxon>Arachnida</taxon>
        <taxon>Acari</taxon>
        <taxon>Parasitiformes</taxon>
        <taxon>Ixodida</taxon>
        <taxon>Ixodoidea</taxon>
        <taxon>Ixodidae</taxon>
        <taxon>Amblyomminae</taxon>
        <taxon>Amblyomma</taxon>
    </lineage>
</organism>
<feature type="signal peptide" evidence="1">
    <location>
        <begin position="1"/>
        <end position="30"/>
    </location>
</feature>
<reference evidence="2 3" key="1">
    <citation type="journal article" date="2023" name="Arcadia Sci">
        <title>De novo assembly of a long-read Amblyomma americanum tick genome.</title>
        <authorList>
            <person name="Chou S."/>
            <person name="Poskanzer K.E."/>
            <person name="Rollins M."/>
            <person name="Thuy-Boun P.S."/>
        </authorList>
    </citation>
    <scope>NUCLEOTIDE SEQUENCE [LARGE SCALE GENOMIC DNA]</scope>
    <source>
        <strain evidence="2">F_SG_1</strain>
        <tissue evidence="2">Salivary glands</tissue>
    </source>
</reference>
<dbReference type="AlphaFoldDB" id="A0AAQ4DVB7"/>
<sequence>MASSEVSRYLRAAVLTALVLSCSSAGVVRAATDTNLYDVLRLIYTMCSAAPADLEVGIKCMDHYLGGTGGETVAAARKCLSSAKDSPLTDLCSQHTEVGAWKAKNALPPPSLTGIISLSGLTKMMCIMGESKANLPRWQSGFSVSACVPSNLHVTKMLPEGGGLAGVAESIVVHCEIPPVEAVNECETPAPYESKFLKKPTRSRTKV</sequence>
<evidence type="ECO:0000256" key="1">
    <source>
        <dbReference type="SAM" id="SignalP"/>
    </source>
</evidence>
<evidence type="ECO:0008006" key="4">
    <source>
        <dbReference type="Google" id="ProtNLM"/>
    </source>
</evidence>
<dbReference type="EMBL" id="JARKHS020026375">
    <property type="protein sequence ID" value="KAK8766407.1"/>
    <property type="molecule type" value="Genomic_DNA"/>
</dbReference>
<evidence type="ECO:0000313" key="2">
    <source>
        <dbReference type="EMBL" id="KAK8766407.1"/>
    </source>
</evidence>
<proteinExistence type="predicted"/>
<name>A0AAQ4DVB7_AMBAM</name>
<keyword evidence="1" id="KW-0732">Signal</keyword>
<dbReference type="Proteomes" id="UP001321473">
    <property type="component" value="Unassembled WGS sequence"/>
</dbReference>
<protein>
    <recommendedName>
        <fullName evidence="4">Secreted protein</fullName>
    </recommendedName>
</protein>
<evidence type="ECO:0000313" key="3">
    <source>
        <dbReference type="Proteomes" id="UP001321473"/>
    </source>
</evidence>